<keyword evidence="11" id="KW-1185">Reference proteome</keyword>
<dbReference type="SUPFAM" id="SSF88697">
    <property type="entry name" value="PUA domain-like"/>
    <property type="match status" value="1"/>
</dbReference>
<keyword evidence="7 8" id="KW-0067">ATP-binding</keyword>
<evidence type="ECO:0000256" key="8">
    <source>
        <dbReference type="HAMAP-Rule" id="MF_00456"/>
    </source>
</evidence>
<evidence type="ECO:0000256" key="6">
    <source>
        <dbReference type="ARBA" id="ARBA00022777"/>
    </source>
</evidence>
<evidence type="ECO:0000259" key="9">
    <source>
        <dbReference type="SMART" id="SM00359"/>
    </source>
</evidence>
<dbReference type="SMART" id="SM00359">
    <property type="entry name" value="PUA"/>
    <property type="match status" value="1"/>
</dbReference>
<dbReference type="RefSeq" id="WP_219937006.1">
    <property type="nucleotide sequence ID" value="NZ_JAGFNY010000006.1"/>
</dbReference>
<evidence type="ECO:0000256" key="2">
    <source>
        <dbReference type="ARBA" id="ARBA00022605"/>
    </source>
</evidence>
<feature type="binding site" evidence="8">
    <location>
        <position position="151"/>
    </location>
    <ligand>
        <name>substrate</name>
    </ligand>
</feature>
<evidence type="ECO:0000313" key="11">
    <source>
        <dbReference type="Proteomes" id="UP000731465"/>
    </source>
</evidence>
<feature type="binding site" evidence="8">
    <location>
        <position position="52"/>
    </location>
    <ligand>
        <name>substrate</name>
    </ligand>
</feature>
<dbReference type="PIRSF" id="PIRSF000729">
    <property type="entry name" value="GK"/>
    <property type="match status" value="1"/>
</dbReference>
<name>A0ABS7DF00_9GAMM</name>
<feature type="binding site" evidence="8">
    <location>
        <position position="139"/>
    </location>
    <ligand>
        <name>substrate</name>
    </ligand>
</feature>
<dbReference type="Proteomes" id="UP000731465">
    <property type="component" value="Unassembled WGS sequence"/>
</dbReference>
<dbReference type="InterPro" id="IPR001048">
    <property type="entry name" value="Asp/Glu/Uridylate_kinase"/>
</dbReference>
<evidence type="ECO:0000256" key="5">
    <source>
        <dbReference type="ARBA" id="ARBA00022741"/>
    </source>
</evidence>
<reference evidence="10 11" key="1">
    <citation type="submission" date="2021-03" db="EMBL/GenBank/DDBJ databases">
        <title>Succinivibrio sp. nov. isolated from feces of cow.</title>
        <authorList>
            <person name="Choi J.-Y."/>
        </authorList>
    </citation>
    <scope>NUCLEOTIDE SEQUENCE [LARGE SCALE GENOMIC DNA]</scope>
    <source>
        <strain evidence="10 11">AGMB01872</strain>
    </source>
</reference>
<dbReference type="InterPro" id="IPR036393">
    <property type="entry name" value="AceGlu_kinase-like_sf"/>
</dbReference>
<comment type="catalytic activity">
    <reaction evidence="8">
        <text>L-glutamate + ATP = L-glutamyl 5-phosphate + ADP</text>
        <dbReference type="Rhea" id="RHEA:14877"/>
        <dbReference type="ChEBI" id="CHEBI:29985"/>
        <dbReference type="ChEBI" id="CHEBI:30616"/>
        <dbReference type="ChEBI" id="CHEBI:58274"/>
        <dbReference type="ChEBI" id="CHEBI:456216"/>
        <dbReference type="EC" id="2.7.2.11"/>
    </reaction>
</comment>
<keyword evidence="2 8" id="KW-0028">Amino-acid biosynthesis</keyword>
<evidence type="ECO:0000256" key="3">
    <source>
        <dbReference type="ARBA" id="ARBA00022650"/>
    </source>
</evidence>
<comment type="function">
    <text evidence="8">Catalyzes the transfer of a phosphate group to glutamate to form L-glutamate 5-phosphate.</text>
</comment>
<dbReference type="InterPro" id="IPR005715">
    <property type="entry name" value="Glu_5kinase/COase_Synthase"/>
</dbReference>
<dbReference type="EC" id="2.7.2.11" evidence="8"/>
<evidence type="ECO:0000313" key="10">
    <source>
        <dbReference type="EMBL" id="MBW7569874.1"/>
    </source>
</evidence>
<evidence type="ECO:0000256" key="7">
    <source>
        <dbReference type="ARBA" id="ARBA00022840"/>
    </source>
</evidence>
<comment type="pathway">
    <text evidence="8">Amino-acid biosynthesis; L-proline biosynthesis; L-glutamate 5-semialdehyde from L-glutamate: step 1/2.</text>
</comment>
<feature type="domain" description="PUA" evidence="9">
    <location>
        <begin position="279"/>
        <end position="362"/>
    </location>
</feature>
<keyword evidence="3 8" id="KW-0641">Proline biosynthesis</keyword>
<dbReference type="InterPro" id="IPR004521">
    <property type="entry name" value="Uncharacterised_CHP00451"/>
</dbReference>
<gene>
    <name evidence="8 10" type="primary">proB</name>
    <name evidence="10" type="ORF">J5V48_03090</name>
</gene>
<dbReference type="Pfam" id="PF00696">
    <property type="entry name" value="AA_kinase"/>
    <property type="match status" value="1"/>
</dbReference>
<protein>
    <recommendedName>
        <fullName evidence="8">Glutamate 5-kinase</fullName>
        <ecNumber evidence="8">2.7.2.11</ecNumber>
    </recommendedName>
    <alternativeName>
        <fullName evidence="8">Gamma-glutamyl kinase</fullName>
        <shortName evidence="8">GK</shortName>
    </alternativeName>
</protein>
<evidence type="ECO:0000256" key="1">
    <source>
        <dbReference type="ARBA" id="ARBA00022490"/>
    </source>
</evidence>
<dbReference type="PANTHER" id="PTHR43654">
    <property type="entry name" value="GLUTAMATE 5-KINASE"/>
    <property type="match status" value="1"/>
</dbReference>
<dbReference type="GO" id="GO:0004349">
    <property type="term" value="F:glutamate 5-kinase activity"/>
    <property type="evidence" value="ECO:0007669"/>
    <property type="project" value="UniProtKB-EC"/>
</dbReference>
<dbReference type="HAMAP" id="MF_00456">
    <property type="entry name" value="ProB"/>
    <property type="match status" value="1"/>
</dbReference>
<dbReference type="EMBL" id="JAGFNY010000006">
    <property type="protein sequence ID" value="MBW7569874.1"/>
    <property type="molecule type" value="Genomic_DNA"/>
</dbReference>
<dbReference type="PANTHER" id="PTHR43654:SF1">
    <property type="entry name" value="ISOPENTENYL PHOSPHATE KINASE"/>
    <property type="match status" value="1"/>
</dbReference>
<dbReference type="Pfam" id="PF01472">
    <property type="entry name" value="PUA"/>
    <property type="match status" value="1"/>
</dbReference>
<keyword evidence="4 8" id="KW-0808">Transferase</keyword>
<dbReference type="InterPro" id="IPR036974">
    <property type="entry name" value="PUA_sf"/>
</dbReference>
<dbReference type="InterPro" id="IPR015947">
    <property type="entry name" value="PUA-like_sf"/>
</dbReference>
<dbReference type="NCBIfam" id="TIGR01027">
    <property type="entry name" value="proB"/>
    <property type="match status" value="1"/>
</dbReference>
<dbReference type="Gene3D" id="2.30.130.10">
    <property type="entry name" value="PUA domain"/>
    <property type="match status" value="1"/>
</dbReference>
<comment type="caution">
    <text evidence="10">The sequence shown here is derived from an EMBL/GenBank/DDBJ whole genome shotgun (WGS) entry which is preliminary data.</text>
</comment>
<dbReference type="PRINTS" id="PR00474">
    <property type="entry name" value="GLU5KINASE"/>
</dbReference>
<sequence length="371" mass="39886">MTSLKNKRIIIKLGTSTLTCGMNHLNRAHMLEIVRTVSKLIEQKAQVILVSSGAIAAGREFLGYPDLPKDVRYKQMLASVGQVKLIEEWEKLFSIYNLKVGQILITRADLDSRERYLNARDTLFAMLEMGVIPIINENDAVSISEIKVGDNDNLAALSGVLVEADQVILLTDQKGLYTGDPRKDKNAKLINSVEKIDEHIIEIAGGSGTTLGTGGMATKIKAASVATEAGVELVIASGAEPSIILALAKGKGEGTFFKPSSKPVLARKSWISTATRAQGTIVVDDGAVKALLNKGSSLLPKGIVKVESDFLRGATVLVADEKGNVLARGLTRYSSDELNLICGKHSDAFEQILGFTHGDVAIHRDDLVIVK</sequence>
<dbReference type="CDD" id="cd21157">
    <property type="entry name" value="PUA_G5K"/>
    <property type="match status" value="1"/>
</dbReference>
<dbReference type="InterPro" id="IPR011529">
    <property type="entry name" value="Glu_5kinase"/>
</dbReference>
<comment type="similarity">
    <text evidence="8">Belongs to the glutamate 5-kinase family.</text>
</comment>
<feature type="binding site" evidence="8">
    <location>
        <begin position="171"/>
        <end position="172"/>
    </location>
    <ligand>
        <name>ATP</name>
        <dbReference type="ChEBI" id="CHEBI:30616"/>
    </ligand>
</feature>
<dbReference type="InterPro" id="IPR001057">
    <property type="entry name" value="Glu/AcGlu_kinase"/>
</dbReference>
<dbReference type="PROSITE" id="PS00902">
    <property type="entry name" value="GLUTAMATE_5_KINASE"/>
    <property type="match status" value="1"/>
</dbReference>
<comment type="subcellular location">
    <subcellularLocation>
        <location evidence="8">Cytoplasm</location>
    </subcellularLocation>
</comment>
<dbReference type="CDD" id="cd04242">
    <property type="entry name" value="AAK_G5K_ProB"/>
    <property type="match status" value="1"/>
</dbReference>
<organism evidence="10 11">
    <name type="scientific">Succinivibrio faecicola</name>
    <dbReference type="NCBI Taxonomy" id="2820300"/>
    <lineage>
        <taxon>Bacteria</taxon>
        <taxon>Pseudomonadati</taxon>
        <taxon>Pseudomonadota</taxon>
        <taxon>Gammaproteobacteria</taxon>
        <taxon>Aeromonadales</taxon>
        <taxon>Succinivibrionaceae</taxon>
        <taxon>Succinivibrio</taxon>
    </lineage>
</organism>
<dbReference type="InterPro" id="IPR002478">
    <property type="entry name" value="PUA"/>
</dbReference>
<dbReference type="SUPFAM" id="SSF53633">
    <property type="entry name" value="Carbamate kinase-like"/>
    <property type="match status" value="1"/>
</dbReference>
<feature type="binding site" evidence="8">
    <location>
        <position position="12"/>
    </location>
    <ligand>
        <name>ATP</name>
        <dbReference type="ChEBI" id="CHEBI:30616"/>
    </ligand>
</feature>
<dbReference type="InterPro" id="IPR019797">
    <property type="entry name" value="Glutamate_5-kinase_CS"/>
</dbReference>
<dbReference type="NCBIfam" id="TIGR00451">
    <property type="entry name" value="unchar_dom_2"/>
    <property type="match status" value="1"/>
</dbReference>
<proteinExistence type="inferred from homology"/>
<evidence type="ECO:0000256" key="4">
    <source>
        <dbReference type="ARBA" id="ARBA00022679"/>
    </source>
</evidence>
<dbReference type="Gene3D" id="3.40.1160.10">
    <property type="entry name" value="Acetylglutamate kinase-like"/>
    <property type="match status" value="2"/>
</dbReference>
<keyword evidence="6 8" id="KW-0418">Kinase</keyword>
<feature type="binding site" evidence="8">
    <location>
        <begin position="213"/>
        <end position="219"/>
    </location>
    <ligand>
        <name>ATP</name>
        <dbReference type="ChEBI" id="CHEBI:30616"/>
    </ligand>
</feature>
<dbReference type="PROSITE" id="PS50890">
    <property type="entry name" value="PUA"/>
    <property type="match status" value="1"/>
</dbReference>
<keyword evidence="1 8" id="KW-0963">Cytoplasm</keyword>
<keyword evidence="5 8" id="KW-0547">Nucleotide-binding</keyword>
<accession>A0ABS7DF00</accession>
<dbReference type="InterPro" id="IPR041739">
    <property type="entry name" value="G5K_ProB"/>
</dbReference>